<sequence length="78" mass="8739">MTLRYESVIGTLLAYEDEAIIMFCSRRVKDCAPQVVYRKGEKAQALGNWDVDETPDNGSLHSGAKIRQEGQEGYQTSI</sequence>
<gene>
    <name evidence="2" type="ORF">BPOR_0671g00020</name>
</gene>
<name>A0A4Z1KGE2_9HELO</name>
<dbReference type="AlphaFoldDB" id="A0A4Z1KGE2"/>
<dbReference type="EMBL" id="PQXO01000670">
    <property type="protein sequence ID" value="TGO83282.1"/>
    <property type="molecule type" value="Genomic_DNA"/>
</dbReference>
<keyword evidence="3" id="KW-1185">Reference proteome</keyword>
<evidence type="ECO:0000313" key="3">
    <source>
        <dbReference type="Proteomes" id="UP000297280"/>
    </source>
</evidence>
<accession>A0A4Z1KGE2</accession>
<organism evidence="2 3">
    <name type="scientific">Botrytis porri</name>
    <dbReference type="NCBI Taxonomy" id="87229"/>
    <lineage>
        <taxon>Eukaryota</taxon>
        <taxon>Fungi</taxon>
        <taxon>Dikarya</taxon>
        <taxon>Ascomycota</taxon>
        <taxon>Pezizomycotina</taxon>
        <taxon>Leotiomycetes</taxon>
        <taxon>Helotiales</taxon>
        <taxon>Sclerotiniaceae</taxon>
        <taxon>Botrytis</taxon>
    </lineage>
</organism>
<proteinExistence type="predicted"/>
<dbReference type="Proteomes" id="UP000297280">
    <property type="component" value="Unassembled WGS sequence"/>
</dbReference>
<feature type="region of interest" description="Disordered" evidence="1">
    <location>
        <begin position="48"/>
        <end position="78"/>
    </location>
</feature>
<comment type="caution">
    <text evidence="2">The sequence shown here is derived from an EMBL/GenBank/DDBJ whole genome shotgun (WGS) entry which is preliminary data.</text>
</comment>
<reference evidence="2 3" key="1">
    <citation type="submission" date="2017-12" db="EMBL/GenBank/DDBJ databases">
        <title>Comparative genomics of Botrytis spp.</title>
        <authorList>
            <person name="Valero-Jimenez C.A."/>
            <person name="Tapia P."/>
            <person name="Veloso J."/>
            <person name="Silva-Moreno E."/>
            <person name="Staats M."/>
            <person name="Valdes J.H."/>
            <person name="Van Kan J.A.L."/>
        </authorList>
    </citation>
    <scope>NUCLEOTIDE SEQUENCE [LARGE SCALE GENOMIC DNA]</scope>
    <source>
        <strain evidence="2 3">MUCL3349</strain>
    </source>
</reference>
<evidence type="ECO:0000313" key="2">
    <source>
        <dbReference type="EMBL" id="TGO83282.1"/>
    </source>
</evidence>
<protein>
    <submittedName>
        <fullName evidence="2">Uncharacterized protein</fullName>
    </submittedName>
</protein>
<evidence type="ECO:0000256" key="1">
    <source>
        <dbReference type="SAM" id="MobiDB-lite"/>
    </source>
</evidence>